<dbReference type="InterPro" id="IPR053138">
    <property type="entry name" value="N-alpha-Ac-DABA_deacetylase"/>
</dbReference>
<keyword evidence="2" id="KW-0479">Metal-binding</keyword>
<dbReference type="EMBL" id="JAVDXT010000001">
    <property type="protein sequence ID" value="MDR7376742.1"/>
    <property type="molecule type" value="Genomic_DNA"/>
</dbReference>
<dbReference type="InterPro" id="IPR055438">
    <property type="entry name" value="AstE_AspA_cat"/>
</dbReference>
<dbReference type="Proteomes" id="UP001180487">
    <property type="component" value="Unassembled WGS sequence"/>
</dbReference>
<feature type="domain" description="Succinylglutamate desuccinylase/Aspartoacylase catalytic" evidence="5">
    <location>
        <begin position="31"/>
        <end position="265"/>
    </location>
</feature>
<evidence type="ECO:0000259" key="5">
    <source>
        <dbReference type="Pfam" id="PF24827"/>
    </source>
</evidence>
<sequence length="370" mass="39608">MQRTDHVLRSQSLGSQKTLTSLHFGTNGARPKVYIQASLHAEELPGMLAAHHLRRMLEQAEARGQIQGEIILVPMANPIGLAQRLDNKPMGRFDLNSSENFNRHYPDFCAAVLPQVQDKMGADAEANVRTVRQAVAAYLRDWEPATELASQRKQLVSLAYDADVVLDLHCDCEAVMHLYTEAPCWPTFEPLARLLGAQAVLLAKNSGGLSFDESLSGLWWQLADKLGIALPQACCSTTVELRGEADVSHAYAKADASAILTYLQHLGVVGGTAPPLPELACAATPLAGAQCVKSPVPGVLVFAAKPGDRLALGELVAEVIDPVNGTVHALRAEVPGVLYARTTERYATPGDDLANIAGSVPFRTGNLLGA</sequence>
<protein>
    <submittedName>
        <fullName evidence="6">Deacylase</fullName>
    </submittedName>
</protein>
<dbReference type="Gene3D" id="3.40.630.10">
    <property type="entry name" value="Zn peptidases"/>
    <property type="match status" value="1"/>
</dbReference>
<evidence type="ECO:0000313" key="6">
    <source>
        <dbReference type="EMBL" id="MDR7376742.1"/>
    </source>
</evidence>
<comment type="caution">
    <text evidence="6">The sequence shown here is derived from an EMBL/GenBank/DDBJ whole genome shotgun (WGS) entry which is preliminary data.</text>
</comment>
<evidence type="ECO:0000256" key="1">
    <source>
        <dbReference type="ARBA" id="ARBA00001947"/>
    </source>
</evidence>
<keyword evidence="3" id="KW-0378">Hydrolase</keyword>
<accession>A0ABU2C673</accession>
<organism evidence="6 7">
    <name type="scientific">Rhodoferax ferrireducens</name>
    <dbReference type="NCBI Taxonomy" id="192843"/>
    <lineage>
        <taxon>Bacteria</taxon>
        <taxon>Pseudomonadati</taxon>
        <taxon>Pseudomonadota</taxon>
        <taxon>Betaproteobacteria</taxon>
        <taxon>Burkholderiales</taxon>
        <taxon>Comamonadaceae</taxon>
        <taxon>Rhodoferax</taxon>
    </lineage>
</organism>
<comment type="cofactor">
    <cofactor evidence="1">
        <name>Zn(2+)</name>
        <dbReference type="ChEBI" id="CHEBI:29105"/>
    </cofactor>
</comment>
<dbReference type="CDD" id="cd06250">
    <property type="entry name" value="M14_PaAOTO_like"/>
    <property type="match status" value="1"/>
</dbReference>
<evidence type="ECO:0000313" key="7">
    <source>
        <dbReference type="Proteomes" id="UP001180487"/>
    </source>
</evidence>
<evidence type="ECO:0000256" key="3">
    <source>
        <dbReference type="ARBA" id="ARBA00022801"/>
    </source>
</evidence>
<dbReference type="SUPFAM" id="SSF53187">
    <property type="entry name" value="Zn-dependent exopeptidases"/>
    <property type="match status" value="1"/>
</dbReference>
<dbReference type="PANTHER" id="PTHR37326">
    <property type="entry name" value="BLL3975 PROTEIN"/>
    <property type="match status" value="1"/>
</dbReference>
<evidence type="ECO:0000256" key="2">
    <source>
        <dbReference type="ARBA" id="ARBA00022723"/>
    </source>
</evidence>
<evidence type="ECO:0000256" key="4">
    <source>
        <dbReference type="ARBA" id="ARBA00022833"/>
    </source>
</evidence>
<dbReference type="Pfam" id="PF24827">
    <property type="entry name" value="AstE_AspA_cat"/>
    <property type="match status" value="1"/>
</dbReference>
<dbReference type="RefSeq" id="WP_310371897.1">
    <property type="nucleotide sequence ID" value="NZ_JAVDXT010000001.1"/>
</dbReference>
<proteinExistence type="predicted"/>
<keyword evidence="4" id="KW-0862">Zinc</keyword>
<dbReference type="PANTHER" id="PTHR37326:SF1">
    <property type="entry name" value="BLL3975 PROTEIN"/>
    <property type="match status" value="1"/>
</dbReference>
<keyword evidence="7" id="KW-1185">Reference proteome</keyword>
<gene>
    <name evidence="6" type="ORF">J2X19_001400</name>
</gene>
<reference evidence="6 7" key="1">
    <citation type="submission" date="2023-07" db="EMBL/GenBank/DDBJ databases">
        <title>Sorghum-associated microbial communities from plants grown in Nebraska, USA.</title>
        <authorList>
            <person name="Schachtman D."/>
        </authorList>
    </citation>
    <scope>NUCLEOTIDE SEQUENCE [LARGE SCALE GENOMIC DNA]</scope>
    <source>
        <strain evidence="6 7">BE313</strain>
    </source>
</reference>
<name>A0ABU2C673_9BURK</name>